<evidence type="ECO:0000313" key="6">
    <source>
        <dbReference type="Proteomes" id="UP000281553"/>
    </source>
</evidence>
<dbReference type="GO" id="GO:0004567">
    <property type="term" value="F:beta-mannosidase activity"/>
    <property type="evidence" value="ECO:0007669"/>
    <property type="project" value="TreeGrafter"/>
</dbReference>
<dbReference type="OrthoDB" id="2866996at2759"/>
<dbReference type="Proteomes" id="UP000281553">
    <property type="component" value="Unassembled WGS sequence"/>
</dbReference>
<dbReference type="Gene3D" id="2.60.120.260">
    <property type="entry name" value="Galactose-binding domain-like"/>
    <property type="match status" value="2"/>
</dbReference>
<keyword evidence="2" id="KW-0326">Glycosidase</keyword>
<organism evidence="5 6">
    <name type="scientific">Dibothriocephalus latus</name>
    <name type="common">Fish tapeworm</name>
    <name type="synonym">Diphyllobothrium latum</name>
    <dbReference type="NCBI Taxonomy" id="60516"/>
    <lineage>
        <taxon>Eukaryota</taxon>
        <taxon>Metazoa</taxon>
        <taxon>Spiralia</taxon>
        <taxon>Lophotrochozoa</taxon>
        <taxon>Platyhelminthes</taxon>
        <taxon>Cestoda</taxon>
        <taxon>Eucestoda</taxon>
        <taxon>Diphyllobothriidea</taxon>
        <taxon>Diphyllobothriidae</taxon>
        <taxon>Dibothriocephalus</taxon>
    </lineage>
</organism>
<dbReference type="InterPro" id="IPR008979">
    <property type="entry name" value="Galactose-bd-like_sf"/>
</dbReference>
<evidence type="ECO:0000256" key="2">
    <source>
        <dbReference type="ARBA" id="ARBA00023295"/>
    </source>
</evidence>
<reference evidence="5 6" key="1">
    <citation type="submission" date="2018-11" db="EMBL/GenBank/DDBJ databases">
        <authorList>
            <consortium name="Pathogen Informatics"/>
        </authorList>
    </citation>
    <scope>NUCLEOTIDE SEQUENCE [LARGE SCALE GENOMIC DNA]</scope>
</reference>
<dbReference type="PANTHER" id="PTHR43730">
    <property type="entry name" value="BETA-MANNOSIDASE"/>
    <property type="match status" value="1"/>
</dbReference>
<proteinExistence type="predicted"/>
<dbReference type="AlphaFoldDB" id="A0A3P7P0X9"/>
<feature type="chain" id="PRO_5017981345" description="Beta-mannosidase-like galactose-binding domain-containing protein" evidence="3">
    <location>
        <begin position="18"/>
        <end position="167"/>
    </location>
</feature>
<dbReference type="InterPro" id="IPR050887">
    <property type="entry name" value="Beta-mannosidase_GH2"/>
</dbReference>
<protein>
    <recommendedName>
        <fullName evidence="4">Beta-mannosidase-like galactose-binding domain-containing protein</fullName>
    </recommendedName>
</protein>
<feature type="domain" description="Beta-mannosidase-like galactose-binding" evidence="4">
    <location>
        <begin position="116"/>
        <end position="155"/>
    </location>
</feature>
<dbReference type="Pfam" id="PF22666">
    <property type="entry name" value="Glyco_hydro_2_N2"/>
    <property type="match status" value="1"/>
</dbReference>
<dbReference type="SUPFAM" id="SSF49785">
    <property type="entry name" value="Galactose-binding domain-like"/>
    <property type="match status" value="1"/>
</dbReference>
<dbReference type="PANTHER" id="PTHR43730:SF1">
    <property type="entry name" value="BETA-MANNOSIDASE"/>
    <property type="match status" value="1"/>
</dbReference>
<feature type="non-terminal residue" evidence="5">
    <location>
        <position position="167"/>
    </location>
</feature>
<evidence type="ECO:0000256" key="3">
    <source>
        <dbReference type="SAM" id="SignalP"/>
    </source>
</evidence>
<gene>
    <name evidence="5" type="ORF">DILT_LOCUS10340</name>
</gene>
<feature type="signal peptide" evidence="3">
    <location>
        <begin position="1"/>
        <end position="17"/>
    </location>
</feature>
<evidence type="ECO:0000256" key="1">
    <source>
        <dbReference type="ARBA" id="ARBA00022801"/>
    </source>
</evidence>
<keyword evidence="6" id="KW-1185">Reference proteome</keyword>
<evidence type="ECO:0000259" key="4">
    <source>
        <dbReference type="Pfam" id="PF22666"/>
    </source>
</evidence>
<name>A0A3P7P0X9_DIBLA</name>
<dbReference type="GO" id="GO:0006516">
    <property type="term" value="P:glycoprotein catabolic process"/>
    <property type="evidence" value="ECO:0007669"/>
    <property type="project" value="TreeGrafter"/>
</dbReference>
<keyword evidence="1" id="KW-0378">Hydrolase</keyword>
<sequence>MLSRAILTLLFVQAVRPETLSLEGDWTLSNASTRISTYIAAGSDAYSILATAGFYSDPLVSFNDVAQRFIGYQKWNFTRLFHVSQPFGSQSAILILDEVAKSLAQQLANQSMYVPPPACWPGAYHGECHINLVRTTQAAFGWDWGPAFPIQGFWRIPKIRFLQSGGA</sequence>
<accession>A0A3P7P0X9</accession>
<dbReference type="InterPro" id="IPR054593">
    <property type="entry name" value="Beta-mannosidase-like_N2"/>
</dbReference>
<dbReference type="EMBL" id="UYRU01059500">
    <property type="protein sequence ID" value="VDN14509.1"/>
    <property type="molecule type" value="Genomic_DNA"/>
</dbReference>
<evidence type="ECO:0000313" key="5">
    <source>
        <dbReference type="EMBL" id="VDN14509.1"/>
    </source>
</evidence>
<keyword evidence="3" id="KW-0732">Signal</keyword>